<gene>
    <name evidence="1" type="ORF">Tci_242107</name>
</gene>
<organism evidence="1">
    <name type="scientific">Tanacetum cinerariifolium</name>
    <name type="common">Dalmatian daisy</name>
    <name type="synonym">Chrysanthemum cinerariifolium</name>
    <dbReference type="NCBI Taxonomy" id="118510"/>
    <lineage>
        <taxon>Eukaryota</taxon>
        <taxon>Viridiplantae</taxon>
        <taxon>Streptophyta</taxon>
        <taxon>Embryophyta</taxon>
        <taxon>Tracheophyta</taxon>
        <taxon>Spermatophyta</taxon>
        <taxon>Magnoliopsida</taxon>
        <taxon>eudicotyledons</taxon>
        <taxon>Gunneridae</taxon>
        <taxon>Pentapetalae</taxon>
        <taxon>asterids</taxon>
        <taxon>campanulids</taxon>
        <taxon>Asterales</taxon>
        <taxon>Asteraceae</taxon>
        <taxon>Asteroideae</taxon>
        <taxon>Anthemideae</taxon>
        <taxon>Anthemidinae</taxon>
        <taxon>Tanacetum</taxon>
    </lineage>
</organism>
<dbReference type="AlphaFoldDB" id="A0A699GX92"/>
<proteinExistence type="predicted"/>
<dbReference type="EMBL" id="BKCJ010069902">
    <property type="protein sequence ID" value="GEW70131.1"/>
    <property type="molecule type" value="Genomic_DNA"/>
</dbReference>
<reference evidence="1" key="1">
    <citation type="journal article" date="2019" name="Sci. Rep.">
        <title>Draft genome of Tanacetum cinerariifolium, the natural source of mosquito coil.</title>
        <authorList>
            <person name="Yamashiro T."/>
            <person name="Shiraishi A."/>
            <person name="Satake H."/>
            <person name="Nakayama K."/>
        </authorList>
    </citation>
    <scope>NUCLEOTIDE SEQUENCE</scope>
</reference>
<protein>
    <submittedName>
        <fullName evidence="1">Alpha carbonic anhydrase 7-like</fullName>
    </submittedName>
</protein>
<sequence length="66" mass="7447">MHISGNSGNLRVDGDGVIRTLHICETVHDEADVNARPVHVMNDRCLKLYRPDVVEKSLSIINMYPM</sequence>
<accession>A0A699GX92</accession>
<evidence type="ECO:0000313" key="1">
    <source>
        <dbReference type="EMBL" id="GEW70131.1"/>
    </source>
</evidence>
<name>A0A699GX92_TANCI</name>
<comment type="caution">
    <text evidence="1">The sequence shown here is derived from an EMBL/GenBank/DDBJ whole genome shotgun (WGS) entry which is preliminary data.</text>
</comment>